<feature type="signal peptide" evidence="1">
    <location>
        <begin position="1"/>
        <end position="16"/>
    </location>
</feature>
<dbReference type="WBParaSite" id="MCU_014126-RA">
    <property type="protein sequence ID" value="MCU_014126-RA"/>
    <property type="gene ID" value="MCU_014126"/>
</dbReference>
<name>A0A5K3G4E1_MESCO</name>
<reference evidence="2" key="1">
    <citation type="submission" date="2019-11" db="UniProtKB">
        <authorList>
            <consortium name="WormBaseParasite"/>
        </authorList>
    </citation>
    <scope>IDENTIFICATION</scope>
</reference>
<protein>
    <submittedName>
        <fullName evidence="2">SCP domain-containing protein</fullName>
    </submittedName>
</protein>
<dbReference type="AlphaFoldDB" id="A0A5K3G4E1"/>
<evidence type="ECO:0000313" key="2">
    <source>
        <dbReference type="WBParaSite" id="MCU_014126-RA"/>
    </source>
</evidence>
<feature type="chain" id="PRO_5024326825" evidence="1">
    <location>
        <begin position="17"/>
        <end position="51"/>
    </location>
</feature>
<evidence type="ECO:0000256" key="1">
    <source>
        <dbReference type="SAM" id="SignalP"/>
    </source>
</evidence>
<sequence>MRLLIAISAFTWLVIAEPLNNTEREAIMEFHTGIRENVDPPASDMMLMASV</sequence>
<organism evidence="2">
    <name type="scientific">Mesocestoides corti</name>
    <name type="common">Flatworm</name>
    <dbReference type="NCBI Taxonomy" id="53468"/>
    <lineage>
        <taxon>Eukaryota</taxon>
        <taxon>Metazoa</taxon>
        <taxon>Spiralia</taxon>
        <taxon>Lophotrochozoa</taxon>
        <taxon>Platyhelminthes</taxon>
        <taxon>Cestoda</taxon>
        <taxon>Eucestoda</taxon>
        <taxon>Cyclophyllidea</taxon>
        <taxon>Mesocestoididae</taxon>
        <taxon>Mesocestoides</taxon>
    </lineage>
</organism>
<proteinExistence type="predicted"/>
<keyword evidence="1" id="KW-0732">Signal</keyword>
<accession>A0A5K3G4E1</accession>